<accession>A0A8S1Q7D2</accession>
<reference evidence="10" key="1">
    <citation type="submission" date="2021-01" db="EMBL/GenBank/DDBJ databases">
        <authorList>
            <consortium name="Genoscope - CEA"/>
            <person name="William W."/>
        </authorList>
    </citation>
    <scope>NUCLEOTIDE SEQUENCE</scope>
</reference>
<dbReference type="PROSITE" id="PS00108">
    <property type="entry name" value="PROTEIN_KINASE_ST"/>
    <property type="match status" value="1"/>
</dbReference>
<feature type="repeat" description="ANK" evidence="7">
    <location>
        <begin position="259"/>
        <end position="291"/>
    </location>
</feature>
<sequence length="752" mass="86760">MQKHPILPINTPRDATCPIQYQSTFRKQYDAVTPTQNTINKKTEIPRAPSAMNNKLYAEQTMMRTKQYQSDQQYINQIKGSLSNCNSNKSRNSKNSTGFDQVANIFSETAQQNQSSNIRISHFHTNTAPVNLYEQKFNDEMFLLKDQDTGTIYDIRQVEKIQVNKEYMAKLKKRHKSAWQGWWQQKRENNHFLILNAKQNNIKEVEKLLEIPTKDLKPEINIKDDNGFASIHYSCLNQNYDLSLLLLKNEADCDSVNSQGQTPLIICAQKGCDSIATLLLTIGSDINHIDNNQNTALHYACLFQHIRIAEILLARPSLQLNLKNMDNKCPVELIQNNNTLKNLIEKHYRMKKESFNQCHKVQIYDDSKEQQKVNSPTSKQQYYLTNQYQQTSKCYSPYQTDNQFSTSNRSTLNQVSQLNESEMIGPSNIRIILQIGKGSFGDVYLVEKRNQSKSGQGLKYAMKVLPKSKFLGHNLIRYAMAERNILSYLNHPYIVKLRYAFQTNTHLCLLMDFCPGGDLSKIIQNQKRIPEQAAKLYIAEILTALEHLHKNDIIYRDLKPENIVIDTQGHAMLTDFGLSKEGVRDNYGAKSFCGSMAYLAPEMLKRVGHGRAVDWYHLGILLYEMISGKPPYFSPNRDEMLNNIECNKISFPDNISKECKSIIQQLLEKNPMARLGASSRDADEIKDHPFFKQINWDDLLQKKYKPPQPLINQEILNQKFDIPFDFILSADKSSSINYINGWSFINNDFSQF</sequence>
<keyword evidence="3" id="KW-0808">Transferase</keyword>
<dbReference type="Proteomes" id="UP000688137">
    <property type="component" value="Unassembled WGS sequence"/>
</dbReference>
<keyword evidence="7" id="KW-0040">ANK repeat</keyword>
<protein>
    <recommendedName>
        <fullName evidence="9">Protein kinase domain-containing protein</fullName>
    </recommendedName>
</protein>
<dbReference type="PANTHER" id="PTHR24351">
    <property type="entry name" value="RIBOSOMAL PROTEIN S6 KINASE"/>
    <property type="match status" value="1"/>
</dbReference>
<evidence type="ECO:0000256" key="7">
    <source>
        <dbReference type="PROSITE-ProRule" id="PRU00023"/>
    </source>
</evidence>
<keyword evidence="6 8" id="KW-0067">ATP-binding</keyword>
<evidence type="ECO:0000256" key="4">
    <source>
        <dbReference type="ARBA" id="ARBA00022741"/>
    </source>
</evidence>
<dbReference type="OMA" id="PRDATCP"/>
<dbReference type="InterPro" id="IPR000719">
    <property type="entry name" value="Prot_kinase_dom"/>
</dbReference>
<proteinExistence type="predicted"/>
<keyword evidence="4 8" id="KW-0547">Nucleotide-binding</keyword>
<dbReference type="InterPro" id="IPR002110">
    <property type="entry name" value="Ankyrin_rpt"/>
</dbReference>
<feature type="binding site" evidence="8">
    <location>
        <position position="463"/>
    </location>
    <ligand>
        <name>ATP</name>
        <dbReference type="ChEBI" id="CHEBI:30616"/>
    </ligand>
</feature>
<dbReference type="Pfam" id="PF00069">
    <property type="entry name" value="Pkinase"/>
    <property type="match status" value="1"/>
</dbReference>
<dbReference type="InterPro" id="IPR008271">
    <property type="entry name" value="Ser/Thr_kinase_AS"/>
</dbReference>
<dbReference type="InterPro" id="IPR017441">
    <property type="entry name" value="Protein_kinase_ATP_BS"/>
</dbReference>
<evidence type="ECO:0000256" key="6">
    <source>
        <dbReference type="ARBA" id="ARBA00022840"/>
    </source>
</evidence>
<evidence type="ECO:0000256" key="5">
    <source>
        <dbReference type="ARBA" id="ARBA00022777"/>
    </source>
</evidence>
<dbReference type="InterPro" id="IPR045270">
    <property type="entry name" value="STKc_AGC"/>
</dbReference>
<name>A0A8S1Q7D2_PARPR</name>
<dbReference type="FunFam" id="1.10.510.10:FF:000210">
    <property type="entry name" value="Non-specific serine/threonine protein kinase"/>
    <property type="match status" value="1"/>
</dbReference>
<keyword evidence="11" id="KW-1185">Reference proteome</keyword>
<dbReference type="PROSITE" id="PS50088">
    <property type="entry name" value="ANK_REPEAT"/>
    <property type="match status" value="1"/>
</dbReference>
<dbReference type="PROSITE" id="PS50297">
    <property type="entry name" value="ANK_REP_REGION"/>
    <property type="match status" value="1"/>
</dbReference>
<dbReference type="EMBL" id="CAJJDM010000150">
    <property type="protein sequence ID" value="CAD8111173.1"/>
    <property type="molecule type" value="Genomic_DNA"/>
</dbReference>
<dbReference type="GO" id="GO:0004674">
    <property type="term" value="F:protein serine/threonine kinase activity"/>
    <property type="evidence" value="ECO:0007669"/>
    <property type="project" value="UniProtKB-KW"/>
</dbReference>
<evidence type="ECO:0000256" key="3">
    <source>
        <dbReference type="ARBA" id="ARBA00022679"/>
    </source>
</evidence>
<comment type="caution">
    <text evidence="10">The sequence shown here is derived from an EMBL/GenBank/DDBJ whole genome shotgun (WGS) entry which is preliminary data.</text>
</comment>
<gene>
    <name evidence="10" type="ORF">PPRIM_AZ9-3.1.T1460135</name>
</gene>
<dbReference type="PROSITE" id="PS50011">
    <property type="entry name" value="PROTEIN_KINASE_DOM"/>
    <property type="match status" value="1"/>
</dbReference>
<dbReference type="PROSITE" id="PS00107">
    <property type="entry name" value="PROTEIN_KINASE_ATP"/>
    <property type="match status" value="1"/>
</dbReference>
<keyword evidence="1" id="KW-0723">Serine/threonine-protein kinase</keyword>
<dbReference type="AlphaFoldDB" id="A0A8S1Q7D2"/>
<evidence type="ECO:0000313" key="10">
    <source>
        <dbReference type="EMBL" id="CAD8111173.1"/>
    </source>
</evidence>
<feature type="domain" description="Protein kinase" evidence="9">
    <location>
        <begin position="429"/>
        <end position="691"/>
    </location>
</feature>
<evidence type="ECO:0000256" key="8">
    <source>
        <dbReference type="PROSITE-ProRule" id="PRU10141"/>
    </source>
</evidence>
<evidence type="ECO:0000313" key="11">
    <source>
        <dbReference type="Proteomes" id="UP000688137"/>
    </source>
</evidence>
<evidence type="ECO:0000256" key="2">
    <source>
        <dbReference type="ARBA" id="ARBA00022553"/>
    </source>
</evidence>
<dbReference type="CDD" id="cd05123">
    <property type="entry name" value="STKc_AGC"/>
    <property type="match status" value="1"/>
</dbReference>
<dbReference type="GO" id="GO:0005524">
    <property type="term" value="F:ATP binding"/>
    <property type="evidence" value="ECO:0007669"/>
    <property type="project" value="UniProtKB-UniRule"/>
</dbReference>
<evidence type="ECO:0000256" key="1">
    <source>
        <dbReference type="ARBA" id="ARBA00022527"/>
    </source>
</evidence>
<dbReference type="SMART" id="SM00248">
    <property type="entry name" value="ANK"/>
    <property type="match status" value="3"/>
</dbReference>
<evidence type="ECO:0000259" key="9">
    <source>
        <dbReference type="PROSITE" id="PS50011"/>
    </source>
</evidence>
<dbReference type="SMART" id="SM00220">
    <property type="entry name" value="S_TKc"/>
    <property type="match status" value="1"/>
</dbReference>
<keyword evidence="2" id="KW-0597">Phosphoprotein</keyword>
<dbReference type="Pfam" id="PF12796">
    <property type="entry name" value="Ank_2"/>
    <property type="match status" value="1"/>
</dbReference>
<keyword evidence="5" id="KW-0418">Kinase</keyword>
<organism evidence="10 11">
    <name type="scientific">Paramecium primaurelia</name>
    <dbReference type="NCBI Taxonomy" id="5886"/>
    <lineage>
        <taxon>Eukaryota</taxon>
        <taxon>Sar</taxon>
        <taxon>Alveolata</taxon>
        <taxon>Ciliophora</taxon>
        <taxon>Intramacronucleata</taxon>
        <taxon>Oligohymenophorea</taxon>
        <taxon>Peniculida</taxon>
        <taxon>Parameciidae</taxon>
        <taxon>Paramecium</taxon>
    </lineage>
</organism>